<comment type="caution">
    <text evidence="3">The sequence shown here is derived from an EMBL/GenBank/DDBJ whole genome shotgun (WGS) entry which is preliminary data.</text>
</comment>
<accession>A0A9X3XAK1</accession>
<dbReference type="RefSeq" id="WP_272422455.1">
    <property type="nucleotide sequence ID" value="NZ_JAGTJJ010000042.1"/>
</dbReference>
<dbReference type="InterPro" id="IPR051909">
    <property type="entry name" value="MFP_Cation_Efflux"/>
</dbReference>
<name>A0A9X3XAK1_9BACT</name>
<dbReference type="Proteomes" id="UP001151081">
    <property type="component" value="Unassembled WGS sequence"/>
</dbReference>
<evidence type="ECO:0000256" key="1">
    <source>
        <dbReference type="ARBA" id="ARBA00022448"/>
    </source>
</evidence>
<keyword evidence="2" id="KW-0732">Signal</keyword>
<feature type="signal peptide" evidence="2">
    <location>
        <begin position="1"/>
        <end position="20"/>
    </location>
</feature>
<keyword evidence="4" id="KW-1185">Reference proteome</keyword>
<dbReference type="AlphaFoldDB" id="A0A9X3XAK1"/>
<protein>
    <submittedName>
        <fullName evidence="3">Efflux RND transporter periplasmic adaptor subunit</fullName>
    </submittedName>
</protein>
<dbReference type="PANTHER" id="PTHR30097:SF4">
    <property type="entry name" value="SLR6042 PROTEIN"/>
    <property type="match status" value="1"/>
</dbReference>
<sequence>MRARSIGFVVAALILLAACARPEAAPEPAADVGPKSAETPWVAARAPGGLSLLEAPAELVPPAGAKGAVVPPFSARITKVHVEHGERVEEGAPIADVVMPELARAAGAFAAAGTRIGAHGKRKAQLEDLRKDGLAKLAEIAEVEGVLADASGAQQMALATLKIAGLGPKDVASLVSSGGLVTLKSPVAGVVTELDAALGESREPTGAPIARIEGAGAARVEARFSQRPPPGARFVFVAPLGQTTALTLLSEAPSTNGRDGTVAAWFKPAEVISLPHGTLGKVRVSPDPGGTAVAIPAAAVTLKDGVAVVLSRKTGAPLPVKVLSSSGADALVEGDLRPGDEVAADASRALPTAGGDVD</sequence>
<evidence type="ECO:0000313" key="4">
    <source>
        <dbReference type="Proteomes" id="UP001151081"/>
    </source>
</evidence>
<dbReference type="GO" id="GO:0030313">
    <property type="term" value="C:cell envelope"/>
    <property type="evidence" value="ECO:0007669"/>
    <property type="project" value="TreeGrafter"/>
</dbReference>
<evidence type="ECO:0000313" key="3">
    <source>
        <dbReference type="EMBL" id="MDC3986657.1"/>
    </source>
</evidence>
<dbReference type="PANTHER" id="PTHR30097">
    <property type="entry name" value="CATION EFFLUX SYSTEM PROTEIN CUSB"/>
    <property type="match status" value="1"/>
</dbReference>
<keyword evidence="1" id="KW-0813">Transport</keyword>
<feature type="chain" id="PRO_5040876859" evidence="2">
    <location>
        <begin position="21"/>
        <end position="358"/>
    </location>
</feature>
<dbReference type="EMBL" id="JAGTJJ010000042">
    <property type="protein sequence ID" value="MDC3986657.1"/>
    <property type="molecule type" value="Genomic_DNA"/>
</dbReference>
<evidence type="ECO:0000256" key="2">
    <source>
        <dbReference type="SAM" id="SignalP"/>
    </source>
</evidence>
<dbReference type="GO" id="GO:0015679">
    <property type="term" value="P:plasma membrane copper ion transport"/>
    <property type="evidence" value="ECO:0007669"/>
    <property type="project" value="TreeGrafter"/>
</dbReference>
<organism evidence="3 4">
    <name type="scientific">Polyangium jinanense</name>
    <dbReference type="NCBI Taxonomy" id="2829994"/>
    <lineage>
        <taxon>Bacteria</taxon>
        <taxon>Pseudomonadati</taxon>
        <taxon>Myxococcota</taxon>
        <taxon>Polyangia</taxon>
        <taxon>Polyangiales</taxon>
        <taxon>Polyangiaceae</taxon>
        <taxon>Polyangium</taxon>
    </lineage>
</organism>
<dbReference type="GO" id="GO:0060003">
    <property type="term" value="P:copper ion export"/>
    <property type="evidence" value="ECO:0007669"/>
    <property type="project" value="TreeGrafter"/>
</dbReference>
<gene>
    <name evidence="3" type="ORF">KEG57_39660</name>
</gene>
<dbReference type="PROSITE" id="PS51257">
    <property type="entry name" value="PROKAR_LIPOPROTEIN"/>
    <property type="match status" value="1"/>
</dbReference>
<dbReference type="Gene3D" id="2.40.50.100">
    <property type="match status" value="1"/>
</dbReference>
<proteinExistence type="predicted"/>
<reference evidence="3 4" key="1">
    <citation type="submission" date="2021-04" db="EMBL/GenBank/DDBJ databases">
        <title>Genome analysis of Polyangium sp.</title>
        <authorList>
            <person name="Li Y."/>
            <person name="Wang J."/>
        </authorList>
    </citation>
    <scope>NUCLEOTIDE SEQUENCE [LARGE SCALE GENOMIC DNA]</scope>
    <source>
        <strain evidence="3 4">SDU14</strain>
    </source>
</reference>